<dbReference type="Proteomes" id="UP000250369">
    <property type="component" value="Unassembled WGS sequence"/>
</dbReference>
<dbReference type="PANTHER" id="PTHR43649">
    <property type="entry name" value="ARABINOSE-BINDING PROTEIN-RELATED"/>
    <property type="match status" value="1"/>
</dbReference>
<protein>
    <recommendedName>
        <fullName evidence="4">ABC transporter substrate-binding protein</fullName>
    </recommendedName>
</protein>
<evidence type="ECO:0000313" key="2">
    <source>
        <dbReference type="EMBL" id="RAV19179.1"/>
    </source>
</evidence>
<evidence type="ECO:0000256" key="1">
    <source>
        <dbReference type="SAM" id="MobiDB-lite"/>
    </source>
</evidence>
<keyword evidence="3" id="KW-1185">Reference proteome</keyword>
<dbReference type="SUPFAM" id="SSF53850">
    <property type="entry name" value="Periplasmic binding protein-like II"/>
    <property type="match status" value="1"/>
</dbReference>
<organism evidence="2 3">
    <name type="scientific">Paenibacillus contaminans</name>
    <dbReference type="NCBI Taxonomy" id="450362"/>
    <lineage>
        <taxon>Bacteria</taxon>
        <taxon>Bacillati</taxon>
        <taxon>Bacillota</taxon>
        <taxon>Bacilli</taxon>
        <taxon>Bacillales</taxon>
        <taxon>Paenibacillaceae</taxon>
        <taxon>Paenibacillus</taxon>
    </lineage>
</organism>
<dbReference type="EMBL" id="QMFB01000013">
    <property type="protein sequence ID" value="RAV19179.1"/>
    <property type="molecule type" value="Genomic_DNA"/>
</dbReference>
<feature type="region of interest" description="Disordered" evidence="1">
    <location>
        <begin position="61"/>
        <end position="92"/>
    </location>
</feature>
<dbReference type="InterPro" id="IPR050490">
    <property type="entry name" value="Bact_solute-bd_prot1"/>
</dbReference>
<accession>A0A329MGZ8</accession>
<feature type="compositionally biased region" description="Basic and acidic residues" evidence="1">
    <location>
        <begin position="79"/>
        <end position="89"/>
    </location>
</feature>
<evidence type="ECO:0000313" key="3">
    <source>
        <dbReference type="Proteomes" id="UP000250369"/>
    </source>
</evidence>
<gene>
    <name evidence="2" type="ORF">DQG23_21815</name>
</gene>
<dbReference type="InterPro" id="IPR006059">
    <property type="entry name" value="SBP"/>
</dbReference>
<feature type="compositionally biased region" description="Polar residues" evidence="1">
    <location>
        <begin position="61"/>
        <end position="74"/>
    </location>
</feature>
<dbReference type="PANTHER" id="PTHR43649:SF12">
    <property type="entry name" value="DIACETYLCHITOBIOSE BINDING PROTEIN DASA"/>
    <property type="match status" value="1"/>
</dbReference>
<dbReference type="Pfam" id="PF01547">
    <property type="entry name" value="SBP_bac_1"/>
    <property type="match status" value="1"/>
</dbReference>
<sequence length="485" mass="53959">MHFWGNGGGTGGLSTAEEQDFARSSITYKNHEVNVSMKRMISIALLSVLFLIMIAGCSSNDAKQPSTTEPSTAPSAKPTAEEGKDKGKSDPASFSGEISFMTPWPHLQAQLEEVVKAFNKTYPNVKVKLAFGGEADLTNMVTNGIAPELFLTGTPLTNVNFIKDGIYADLTPYLTKAPDLKKKFPDTNKALVTYNEKMYGLPFDTMTLFPIFYNKKILDQYGMTEFPKLKTLADIDAFFKKFWVVKDGNQEMTGQLPHIIYNSMTAFTTFAYANGADDKTFWNAETKTVNFSDPKVVEALEWMVRFKRENIDDARMQKMNQSFPKDTDAFINEKQAMGLLLPASAKFYLSKNPELQLGVASMPEDALYISGQSVMLVGPSKNKDLGWEFMKWLTSSEEGTSSFAKNLGFVPALKDNSYVASLSDPLEKQAVELSAKAKKVQFIIPVDISGEFEKLFGDVMAGKMEPKAFLDHMTQYTQNLIKEAK</sequence>
<dbReference type="AlphaFoldDB" id="A0A329MGZ8"/>
<name>A0A329MGZ8_9BACL</name>
<reference evidence="2 3" key="1">
    <citation type="journal article" date="2009" name="Int. J. Syst. Evol. Microbiol.">
        <title>Paenibacillus contaminans sp. nov., isolated from a contaminated laboratory plate.</title>
        <authorList>
            <person name="Chou J.H."/>
            <person name="Lee J.H."/>
            <person name="Lin M.C."/>
            <person name="Chang P.S."/>
            <person name="Arun A.B."/>
            <person name="Young C.C."/>
            <person name="Chen W.M."/>
        </authorList>
    </citation>
    <scope>NUCLEOTIDE SEQUENCE [LARGE SCALE GENOMIC DNA]</scope>
    <source>
        <strain evidence="2 3">CKOBP-6</strain>
    </source>
</reference>
<proteinExistence type="predicted"/>
<evidence type="ECO:0008006" key="4">
    <source>
        <dbReference type="Google" id="ProtNLM"/>
    </source>
</evidence>
<dbReference type="Gene3D" id="3.40.190.10">
    <property type="entry name" value="Periplasmic binding protein-like II"/>
    <property type="match status" value="1"/>
</dbReference>
<comment type="caution">
    <text evidence="2">The sequence shown here is derived from an EMBL/GenBank/DDBJ whole genome shotgun (WGS) entry which is preliminary data.</text>
</comment>